<dbReference type="Proteomes" id="UP001500618">
    <property type="component" value="Unassembled WGS sequence"/>
</dbReference>
<evidence type="ECO:0000313" key="3">
    <source>
        <dbReference type="EMBL" id="GAA1671641.1"/>
    </source>
</evidence>
<evidence type="ECO:0000256" key="1">
    <source>
        <dbReference type="ARBA" id="ARBA00022729"/>
    </source>
</evidence>
<dbReference type="Gene3D" id="2.130.10.130">
    <property type="entry name" value="Integrin alpha, N-terminal"/>
    <property type="match status" value="2"/>
</dbReference>
<dbReference type="EMBL" id="BAAANY010000008">
    <property type="protein sequence ID" value="GAA1671641.1"/>
    <property type="molecule type" value="Genomic_DNA"/>
</dbReference>
<comment type="caution">
    <text evidence="3">The sequence shown here is derived from an EMBL/GenBank/DDBJ whole genome shotgun (WGS) entry which is preliminary data.</text>
</comment>
<dbReference type="Pfam" id="PF13517">
    <property type="entry name" value="FG-GAP_3"/>
    <property type="match status" value="4"/>
</dbReference>
<reference evidence="3 4" key="1">
    <citation type="journal article" date="2019" name="Int. J. Syst. Evol. Microbiol.">
        <title>The Global Catalogue of Microorganisms (GCM) 10K type strain sequencing project: providing services to taxonomists for standard genome sequencing and annotation.</title>
        <authorList>
            <consortium name="The Broad Institute Genomics Platform"/>
            <consortium name="The Broad Institute Genome Sequencing Center for Infectious Disease"/>
            <person name="Wu L."/>
            <person name="Ma J."/>
        </authorList>
    </citation>
    <scope>NUCLEOTIDE SEQUENCE [LARGE SCALE GENOMIC DNA]</scope>
    <source>
        <strain evidence="3 4">JCM 14718</strain>
    </source>
</reference>
<sequence>MTGRTRTAALIAAAILALSVPATGASASGPLPPRHRLELSATNHRPTAKAAVSQAGASVVAGHPDAISDQLWIYPHNGATSGNPWTSRTVAGGQWRFADVLLVGDVTGDGHPDVVARDPAVDNGTLWIYPNNGSTTGNPWTSRFSAGTGWNIANAIMLADVTGDGHPDIVARDPAVDNGTLWIYPHNGSTTANPWTSRFWAGTGWNLATALMLGDVTGDGHPEIVARDATGSLWIYPNSGALTSNPWTSSRYPAGTGWNLADTLMLGDVTGDGRPDVVARDRTGALWIYPGNGSTAGNPWTTSRVAAGIGWQLADRLILADVTGDGHLDIVARPGGDLWLYPYNGSANGNPWTSRISAGTSWGAIDDLAIGDVTNDGHLDLVARDPSLDNGTLFVYPGDGSVTANPWTAAPVAAGTGWDLATALAVGDLTGDGHRDVLARDASGNLWIYPNNGGTTGNPFTVARQWAGTGWNTAKTLALGDVDGDGVADLIDQEQDGSMWIYLAATPNTPVRVDGDWTATNAVAVADVDGTGKPNLITRDTSGSLWIYANNGSSTTNPWTTRRTAGTTWQYAGPVLL</sequence>
<dbReference type="InterPro" id="IPR028994">
    <property type="entry name" value="Integrin_alpha_N"/>
</dbReference>
<keyword evidence="1 2" id="KW-0732">Signal</keyword>
<dbReference type="InterPro" id="IPR013517">
    <property type="entry name" value="FG-GAP"/>
</dbReference>
<dbReference type="RefSeq" id="WP_344309392.1">
    <property type="nucleotide sequence ID" value="NZ_BAAANY010000008.1"/>
</dbReference>
<dbReference type="PANTHER" id="PTHR44103:SF1">
    <property type="entry name" value="PROPROTEIN CONVERTASE P"/>
    <property type="match status" value="1"/>
</dbReference>
<proteinExistence type="predicted"/>
<accession>A0ABN2GJJ7</accession>
<gene>
    <name evidence="3" type="ORF">GCM10009765_21300</name>
</gene>
<feature type="signal peptide" evidence="2">
    <location>
        <begin position="1"/>
        <end position="24"/>
    </location>
</feature>
<dbReference type="SUPFAM" id="SSF69318">
    <property type="entry name" value="Integrin alpha N-terminal domain"/>
    <property type="match status" value="2"/>
</dbReference>
<organism evidence="3 4">
    <name type="scientific">Fodinicola feengrottensis</name>
    <dbReference type="NCBI Taxonomy" id="435914"/>
    <lineage>
        <taxon>Bacteria</taxon>
        <taxon>Bacillati</taxon>
        <taxon>Actinomycetota</taxon>
        <taxon>Actinomycetes</taxon>
        <taxon>Mycobacteriales</taxon>
        <taxon>Fodinicola</taxon>
    </lineage>
</organism>
<evidence type="ECO:0000313" key="4">
    <source>
        <dbReference type="Proteomes" id="UP001500618"/>
    </source>
</evidence>
<protein>
    <submittedName>
        <fullName evidence="3">VCBS repeat-containing protein</fullName>
    </submittedName>
</protein>
<dbReference type="PANTHER" id="PTHR44103">
    <property type="entry name" value="PROPROTEIN CONVERTASE P"/>
    <property type="match status" value="1"/>
</dbReference>
<evidence type="ECO:0000256" key="2">
    <source>
        <dbReference type="SAM" id="SignalP"/>
    </source>
</evidence>
<name>A0ABN2GJJ7_9ACTN</name>
<feature type="chain" id="PRO_5045902583" evidence="2">
    <location>
        <begin position="25"/>
        <end position="577"/>
    </location>
</feature>
<keyword evidence="4" id="KW-1185">Reference proteome</keyword>